<dbReference type="PATRIC" id="fig|1265738.3.peg.4310"/>
<keyword evidence="2" id="KW-1185">Reference proteome</keyword>
<accession>M5RHX7</accession>
<sequence length="43" mass="5093">MIDSMFIDSRSTTLPLRLTFPNRWADYIATPATNGFERLNRFR</sequence>
<organism evidence="1 2">
    <name type="scientific">Rhodopirellula maiorica SM1</name>
    <dbReference type="NCBI Taxonomy" id="1265738"/>
    <lineage>
        <taxon>Bacteria</taxon>
        <taxon>Pseudomonadati</taxon>
        <taxon>Planctomycetota</taxon>
        <taxon>Planctomycetia</taxon>
        <taxon>Pirellulales</taxon>
        <taxon>Pirellulaceae</taxon>
        <taxon>Novipirellula</taxon>
    </lineage>
</organism>
<evidence type="ECO:0000313" key="1">
    <source>
        <dbReference type="EMBL" id="EMI18781.1"/>
    </source>
</evidence>
<dbReference type="AlphaFoldDB" id="M5RHX7"/>
<dbReference type="Proteomes" id="UP000011991">
    <property type="component" value="Unassembled WGS sequence"/>
</dbReference>
<evidence type="ECO:0000313" key="2">
    <source>
        <dbReference type="Proteomes" id="UP000011991"/>
    </source>
</evidence>
<reference evidence="1 2" key="1">
    <citation type="journal article" date="2013" name="Mar. Genomics">
        <title>Expression of sulfatases in Rhodopirellula baltica and the diversity of sulfatases in the genus Rhodopirellula.</title>
        <authorList>
            <person name="Wegner C.E."/>
            <person name="Richter-Heitmann T."/>
            <person name="Klindworth A."/>
            <person name="Klockow C."/>
            <person name="Richter M."/>
            <person name="Achstetter T."/>
            <person name="Glockner F.O."/>
            <person name="Harder J."/>
        </authorList>
    </citation>
    <scope>NUCLEOTIDE SEQUENCE [LARGE SCALE GENOMIC DNA]</scope>
    <source>
        <strain evidence="1 2">SM1</strain>
    </source>
</reference>
<dbReference type="EMBL" id="ANOG01000614">
    <property type="protein sequence ID" value="EMI18781.1"/>
    <property type="molecule type" value="Genomic_DNA"/>
</dbReference>
<comment type="caution">
    <text evidence="1">The sequence shown here is derived from an EMBL/GenBank/DDBJ whole genome shotgun (WGS) entry which is preliminary data.</text>
</comment>
<name>M5RHX7_9BACT</name>
<proteinExistence type="predicted"/>
<gene>
    <name evidence="1" type="ORF">RMSM_04301</name>
</gene>
<protein>
    <submittedName>
        <fullName evidence="1">Uncharacterized protein</fullName>
    </submittedName>
</protein>